<comment type="subunit">
    <text evidence="4">Forms a conjugate with ATG5.</text>
</comment>
<dbReference type="Pfam" id="PF04110">
    <property type="entry name" value="APG12"/>
    <property type="match status" value="1"/>
</dbReference>
<dbReference type="GO" id="GO:0019776">
    <property type="term" value="F:Atg8-family ligase activity"/>
    <property type="evidence" value="ECO:0007669"/>
    <property type="project" value="TreeGrafter"/>
</dbReference>
<sequence>MEAAAENGETADDRRESAGSDADKRREGSGDESSSTWRIERSAGEEGAAAAAATSKSASDTTGSSPAKPPAGGGGKVKVHFVAVGSAPLMKKTKFAVASDQRFAFVASFLRRMLKLGTDSGDSLFLYVNSAFVPSPDELLGDLNECFSVRGELVVHYALQEAWG</sequence>
<evidence type="ECO:0000313" key="6">
    <source>
        <dbReference type="EMBL" id="CAD8325557.1"/>
    </source>
</evidence>
<evidence type="ECO:0000256" key="4">
    <source>
        <dbReference type="RuleBase" id="RU361201"/>
    </source>
</evidence>
<proteinExistence type="inferred from homology"/>
<dbReference type="GO" id="GO:0034727">
    <property type="term" value="P:piecemeal microautophagy of the nucleus"/>
    <property type="evidence" value="ECO:0007669"/>
    <property type="project" value="TreeGrafter"/>
</dbReference>
<dbReference type="GO" id="GO:0000422">
    <property type="term" value="P:autophagy of mitochondrion"/>
    <property type="evidence" value="ECO:0007669"/>
    <property type="project" value="TreeGrafter"/>
</dbReference>
<accession>A0A6U2ITK3</accession>
<reference evidence="6" key="1">
    <citation type="submission" date="2021-01" db="EMBL/GenBank/DDBJ databases">
        <authorList>
            <person name="Corre E."/>
            <person name="Pelletier E."/>
            <person name="Niang G."/>
            <person name="Scheremetjew M."/>
            <person name="Finn R."/>
            <person name="Kale V."/>
            <person name="Holt S."/>
            <person name="Cochrane G."/>
            <person name="Meng A."/>
            <person name="Brown T."/>
            <person name="Cohen L."/>
        </authorList>
    </citation>
    <scope>NUCLEOTIDE SEQUENCE</scope>
    <source>
        <strain evidence="6">CCMP147</strain>
    </source>
</reference>
<organism evidence="6">
    <name type="scientific">Pseudictyota dubia</name>
    <dbReference type="NCBI Taxonomy" id="2749911"/>
    <lineage>
        <taxon>Eukaryota</taxon>
        <taxon>Sar</taxon>
        <taxon>Stramenopiles</taxon>
        <taxon>Ochrophyta</taxon>
        <taxon>Bacillariophyta</taxon>
        <taxon>Mediophyceae</taxon>
        <taxon>Biddulphiophycidae</taxon>
        <taxon>Eupodiscales</taxon>
        <taxon>Odontellaceae</taxon>
        <taxon>Pseudictyota</taxon>
    </lineage>
</organism>
<gene>
    <name evidence="6" type="ORF">TDUB1175_LOCUS23977</name>
    <name evidence="7" type="ORF">TDUB1175_LOCUS23978</name>
</gene>
<dbReference type="EMBL" id="HBED01047711">
    <property type="protein sequence ID" value="CAD8325557.1"/>
    <property type="molecule type" value="Transcribed_RNA"/>
</dbReference>
<dbReference type="SUPFAM" id="SSF54236">
    <property type="entry name" value="Ubiquitin-like"/>
    <property type="match status" value="1"/>
</dbReference>
<dbReference type="CDD" id="cd01612">
    <property type="entry name" value="Ubl_ATG12"/>
    <property type="match status" value="1"/>
</dbReference>
<evidence type="ECO:0000256" key="5">
    <source>
        <dbReference type="SAM" id="MobiDB-lite"/>
    </source>
</evidence>
<dbReference type="InterPro" id="IPR007242">
    <property type="entry name" value="Atg12"/>
</dbReference>
<name>A0A6U2ITK3_9STRA</name>
<dbReference type="GO" id="GO:0034274">
    <property type="term" value="C:Atg12-Atg5-Atg16 complex"/>
    <property type="evidence" value="ECO:0007669"/>
    <property type="project" value="TreeGrafter"/>
</dbReference>
<evidence type="ECO:0000256" key="3">
    <source>
        <dbReference type="ARBA" id="ARBA00023006"/>
    </source>
</evidence>
<feature type="region of interest" description="Disordered" evidence="5">
    <location>
        <begin position="1"/>
        <end position="75"/>
    </location>
</feature>
<dbReference type="GO" id="GO:0061723">
    <property type="term" value="P:glycophagy"/>
    <property type="evidence" value="ECO:0007669"/>
    <property type="project" value="TreeGrafter"/>
</dbReference>
<keyword evidence="3 4" id="KW-0072">Autophagy</keyword>
<dbReference type="Gene3D" id="3.10.20.90">
    <property type="entry name" value="Phosphatidylinositol 3-kinase Catalytic Subunit, Chain A, domain 1"/>
    <property type="match status" value="1"/>
</dbReference>
<dbReference type="PANTHER" id="PTHR13385">
    <property type="entry name" value="AUTOPHAGY PROTEIN 12"/>
    <property type="match status" value="1"/>
</dbReference>
<evidence type="ECO:0000256" key="1">
    <source>
        <dbReference type="ARBA" id="ARBA00022499"/>
    </source>
</evidence>
<dbReference type="GO" id="GO:0000421">
    <property type="term" value="C:autophagosome membrane"/>
    <property type="evidence" value="ECO:0007669"/>
    <property type="project" value="TreeGrafter"/>
</dbReference>
<dbReference type="PANTHER" id="PTHR13385:SF0">
    <property type="entry name" value="UBIQUITIN-LIKE PROTEIN ATG12"/>
    <property type="match status" value="1"/>
</dbReference>
<dbReference type="EMBL" id="HBED01047713">
    <property type="protein sequence ID" value="CAD8325558.1"/>
    <property type="molecule type" value="Transcribed_RNA"/>
</dbReference>
<comment type="similarity">
    <text evidence="4">Belongs to the ATG12 family.</text>
</comment>
<feature type="compositionally biased region" description="Low complexity" evidence="5">
    <location>
        <begin position="45"/>
        <end position="66"/>
    </location>
</feature>
<keyword evidence="1 4" id="KW-1017">Isopeptide bond</keyword>
<keyword evidence="2 4" id="KW-0833">Ubl conjugation pathway</keyword>
<evidence type="ECO:0000313" key="7">
    <source>
        <dbReference type="EMBL" id="CAD8325558.1"/>
    </source>
</evidence>
<dbReference type="GO" id="GO:0097352">
    <property type="term" value="P:autophagosome maturation"/>
    <property type="evidence" value="ECO:0007669"/>
    <property type="project" value="TreeGrafter"/>
</dbReference>
<dbReference type="GO" id="GO:0034045">
    <property type="term" value="C:phagophore assembly site membrane"/>
    <property type="evidence" value="ECO:0007669"/>
    <property type="project" value="TreeGrafter"/>
</dbReference>
<feature type="compositionally biased region" description="Basic and acidic residues" evidence="5">
    <location>
        <begin position="11"/>
        <end position="29"/>
    </location>
</feature>
<dbReference type="InterPro" id="IPR029071">
    <property type="entry name" value="Ubiquitin-like_domsf"/>
</dbReference>
<dbReference type="AlphaFoldDB" id="A0A6U2ITK3"/>
<protein>
    <recommendedName>
        <fullName evidence="4">Ubiquitin-like protein ATG12</fullName>
    </recommendedName>
</protein>
<dbReference type="FunFam" id="3.10.20.90:FF:000150">
    <property type="entry name" value="Ubiquitin-like protein ATG12"/>
    <property type="match status" value="1"/>
</dbReference>
<dbReference type="GO" id="GO:0000045">
    <property type="term" value="P:autophagosome assembly"/>
    <property type="evidence" value="ECO:0007669"/>
    <property type="project" value="InterPro"/>
</dbReference>
<evidence type="ECO:0000256" key="2">
    <source>
        <dbReference type="ARBA" id="ARBA00022786"/>
    </source>
</evidence>